<keyword evidence="2" id="KW-0812">Transmembrane</keyword>
<dbReference type="Proteomes" id="UP001426770">
    <property type="component" value="Unassembled WGS sequence"/>
</dbReference>
<evidence type="ECO:0000256" key="1">
    <source>
        <dbReference type="SAM" id="MobiDB-lite"/>
    </source>
</evidence>
<keyword evidence="2" id="KW-0472">Membrane</keyword>
<keyword evidence="2" id="KW-1133">Transmembrane helix</keyword>
<feature type="domain" description="LytR/CpsA/Psr regulator C-terminal" evidence="3">
    <location>
        <begin position="113"/>
        <end position="190"/>
    </location>
</feature>
<name>A0ABP9WF28_9MICO</name>
<evidence type="ECO:0000313" key="5">
    <source>
        <dbReference type="Proteomes" id="UP001426770"/>
    </source>
</evidence>
<feature type="region of interest" description="Disordered" evidence="1">
    <location>
        <begin position="60"/>
        <end position="106"/>
    </location>
</feature>
<evidence type="ECO:0000259" key="3">
    <source>
        <dbReference type="Pfam" id="PF13399"/>
    </source>
</evidence>
<dbReference type="Pfam" id="PF13399">
    <property type="entry name" value="LytR_C"/>
    <property type="match status" value="1"/>
</dbReference>
<dbReference type="InterPro" id="IPR027381">
    <property type="entry name" value="LytR/CpsA/Psr_C"/>
</dbReference>
<feature type="compositionally biased region" description="Low complexity" evidence="1">
    <location>
        <begin position="60"/>
        <end position="97"/>
    </location>
</feature>
<gene>
    <name evidence="4" type="ORF">Lsed01_00595</name>
</gene>
<accession>A0ABP9WF28</accession>
<proteinExistence type="predicted"/>
<organism evidence="4 5">
    <name type="scientific">Demequina sediminis</name>
    <dbReference type="NCBI Taxonomy" id="1930058"/>
    <lineage>
        <taxon>Bacteria</taxon>
        <taxon>Bacillati</taxon>
        <taxon>Actinomycetota</taxon>
        <taxon>Actinomycetes</taxon>
        <taxon>Micrococcales</taxon>
        <taxon>Demequinaceae</taxon>
        <taxon>Demequina</taxon>
    </lineage>
</organism>
<evidence type="ECO:0000313" key="4">
    <source>
        <dbReference type="EMBL" id="GAA5518174.1"/>
    </source>
</evidence>
<keyword evidence="5" id="KW-1185">Reference proteome</keyword>
<feature type="transmembrane region" description="Helical" evidence="2">
    <location>
        <begin position="29"/>
        <end position="51"/>
    </location>
</feature>
<dbReference type="Gene3D" id="3.30.70.2390">
    <property type="match status" value="1"/>
</dbReference>
<dbReference type="RefSeq" id="WP_286214082.1">
    <property type="nucleotide sequence ID" value="NZ_AP027736.1"/>
</dbReference>
<comment type="caution">
    <text evidence="4">The sequence shown here is derived from an EMBL/GenBank/DDBJ whole genome shotgun (WGS) entry which is preliminary data.</text>
</comment>
<protein>
    <recommendedName>
        <fullName evidence="3">LytR/CpsA/Psr regulator C-terminal domain-containing protein</fullName>
    </recommendedName>
</protein>
<sequence length="200" mass="20614">MTNEYQRDEFDEIAERGGPVGVHRAPRPWWTLLLVPLLVFLAAGLVAFLYATFLWNSGSTADPSASPTPSATVTTEPTTEPTASAAPEPSETASAEPEPTETAEPEPVIVFDTPIAVLNGTGIGGLAAGQADLLTAGGFTDVTAANLGGDEPDVNTVVYADESLADTAAEVASLLGFDAVEQGTPSSDADIEAQIVTDPR</sequence>
<evidence type="ECO:0000256" key="2">
    <source>
        <dbReference type="SAM" id="Phobius"/>
    </source>
</evidence>
<reference evidence="4 5" key="1">
    <citation type="submission" date="2024-02" db="EMBL/GenBank/DDBJ databases">
        <title>Lysinimicrobium sediminis NBRC 112286.</title>
        <authorList>
            <person name="Ichikawa N."/>
            <person name="Katano-Makiyama Y."/>
            <person name="Hidaka K."/>
        </authorList>
    </citation>
    <scope>NUCLEOTIDE SEQUENCE [LARGE SCALE GENOMIC DNA]</scope>
    <source>
        <strain evidence="4 5">NBRC 112286</strain>
    </source>
</reference>
<dbReference type="EMBL" id="BAABRR010000002">
    <property type="protein sequence ID" value="GAA5518174.1"/>
    <property type="molecule type" value="Genomic_DNA"/>
</dbReference>